<dbReference type="Gene3D" id="1.10.10.60">
    <property type="entry name" value="Homeodomain-like"/>
    <property type="match status" value="1"/>
</dbReference>
<dbReference type="PANTHER" id="PTHR46796:SF12">
    <property type="entry name" value="HTH-TYPE DNA-BINDING TRANSCRIPTIONAL ACTIVATOR EUTR"/>
    <property type="match status" value="1"/>
</dbReference>
<dbReference type="EMBL" id="JBEWSZ010000001">
    <property type="protein sequence ID" value="MET2829834.1"/>
    <property type="molecule type" value="Genomic_DNA"/>
</dbReference>
<protein>
    <submittedName>
        <fullName evidence="5">Helix-turn-helix domain-containing protein</fullName>
    </submittedName>
</protein>
<comment type="caution">
    <text evidence="5">The sequence shown here is derived from an EMBL/GenBank/DDBJ whole genome shotgun (WGS) entry which is preliminary data.</text>
</comment>
<gene>
    <name evidence="5" type="ORF">ABVQ20_22940</name>
</gene>
<keyword evidence="3" id="KW-0804">Transcription</keyword>
<dbReference type="Pfam" id="PF12833">
    <property type="entry name" value="HTH_18"/>
    <property type="match status" value="1"/>
</dbReference>
<dbReference type="InterPro" id="IPR009057">
    <property type="entry name" value="Homeodomain-like_sf"/>
</dbReference>
<evidence type="ECO:0000256" key="3">
    <source>
        <dbReference type="ARBA" id="ARBA00023163"/>
    </source>
</evidence>
<evidence type="ECO:0000256" key="2">
    <source>
        <dbReference type="ARBA" id="ARBA00023125"/>
    </source>
</evidence>
<evidence type="ECO:0000313" key="6">
    <source>
        <dbReference type="Proteomes" id="UP001548832"/>
    </source>
</evidence>
<sequence length="326" mass="35468">MLEAPNWYARKYNSVVARTRESDPDAEFHIQQIGAQRHASRLATIDYGDAFVLDLQDKGGIAMSGAINDDALTAVFLWGEGTTFNGQRSEVPRLRVIGPGTEFNLEMPGSYRLMRIGLRGSALDSLRTASASHPDRRDWLMPGVHGQRFAPATELELQQKLLLTVGYAQAAARRGHDLSAGLAVAASEAGAALAQVLSRTQGPPARGLGSGDRREIVDATLAILETKPHGPVSVSAVCGILGVGERTLERAFQERLGINPRAYERERRLRAAHGLILTEGDRLSITDIAMSFSFWHLGRFAGAYSALFGCSPSETRRRIWGHAPQD</sequence>
<evidence type="ECO:0000259" key="4">
    <source>
        <dbReference type="PROSITE" id="PS01124"/>
    </source>
</evidence>
<keyword evidence="2" id="KW-0238">DNA-binding</keyword>
<evidence type="ECO:0000313" key="5">
    <source>
        <dbReference type="EMBL" id="MET2829834.1"/>
    </source>
</evidence>
<dbReference type="InterPro" id="IPR018060">
    <property type="entry name" value="HTH_AraC"/>
</dbReference>
<dbReference type="SMART" id="SM00342">
    <property type="entry name" value="HTH_ARAC"/>
    <property type="match status" value="1"/>
</dbReference>
<keyword evidence="6" id="KW-1185">Reference proteome</keyword>
<organism evidence="5 6">
    <name type="scientific">Mesorhizobium shangrilense</name>
    <dbReference type="NCBI Taxonomy" id="460060"/>
    <lineage>
        <taxon>Bacteria</taxon>
        <taxon>Pseudomonadati</taxon>
        <taxon>Pseudomonadota</taxon>
        <taxon>Alphaproteobacteria</taxon>
        <taxon>Hyphomicrobiales</taxon>
        <taxon>Phyllobacteriaceae</taxon>
        <taxon>Mesorhizobium</taxon>
    </lineage>
</organism>
<dbReference type="Proteomes" id="UP001548832">
    <property type="component" value="Unassembled WGS sequence"/>
</dbReference>
<dbReference type="RefSeq" id="WP_354461751.1">
    <property type="nucleotide sequence ID" value="NZ_JBEWSZ010000001.1"/>
</dbReference>
<name>A0ABV2DIW8_9HYPH</name>
<feature type="domain" description="HTH araC/xylS-type" evidence="4">
    <location>
        <begin position="218"/>
        <end position="318"/>
    </location>
</feature>
<accession>A0ABV2DIW8</accession>
<dbReference type="InterPro" id="IPR050204">
    <property type="entry name" value="AraC_XylS_family_regulators"/>
</dbReference>
<dbReference type="SUPFAM" id="SSF46689">
    <property type="entry name" value="Homeodomain-like"/>
    <property type="match status" value="2"/>
</dbReference>
<proteinExistence type="predicted"/>
<evidence type="ECO:0000256" key="1">
    <source>
        <dbReference type="ARBA" id="ARBA00023015"/>
    </source>
</evidence>
<dbReference type="PROSITE" id="PS01124">
    <property type="entry name" value="HTH_ARAC_FAMILY_2"/>
    <property type="match status" value="1"/>
</dbReference>
<dbReference type="PANTHER" id="PTHR46796">
    <property type="entry name" value="HTH-TYPE TRANSCRIPTIONAL ACTIVATOR RHAS-RELATED"/>
    <property type="match status" value="1"/>
</dbReference>
<keyword evidence="1" id="KW-0805">Transcription regulation</keyword>
<reference evidence="5 6" key="1">
    <citation type="submission" date="2024-06" db="EMBL/GenBank/DDBJ databases">
        <authorList>
            <person name="Kim D.-U."/>
        </authorList>
    </citation>
    <scope>NUCLEOTIDE SEQUENCE [LARGE SCALE GENOMIC DNA]</scope>
    <source>
        <strain evidence="5 6">KACC15460</strain>
    </source>
</reference>